<dbReference type="Proteomes" id="UP000018227">
    <property type="component" value="Unassembled WGS sequence"/>
</dbReference>
<comment type="subcellular location">
    <subcellularLocation>
        <location evidence="1">Membrane</location>
        <topology evidence="1">Multi-pass membrane protein</topology>
    </subcellularLocation>
</comment>
<evidence type="ECO:0000256" key="3">
    <source>
        <dbReference type="ARBA" id="ARBA00022989"/>
    </source>
</evidence>
<evidence type="ECO:0000256" key="1">
    <source>
        <dbReference type="ARBA" id="ARBA00004141"/>
    </source>
</evidence>
<dbReference type="Pfam" id="PF02361">
    <property type="entry name" value="CbiQ"/>
    <property type="match status" value="1"/>
</dbReference>
<feature type="transmembrane region" description="Helical" evidence="5">
    <location>
        <begin position="12"/>
        <end position="44"/>
    </location>
</feature>
<keyword evidence="2 5" id="KW-0812">Transmembrane</keyword>
<dbReference type="HOGENOM" id="CLU_076847_2_1_9"/>
<dbReference type="EMBL" id="ACIL03000013">
    <property type="protein sequence ID" value="ESL02868.1"/>
    <property type="molecule type" value="Genomic_DNA"/>
</dbReference>
<organism evidence="6 7">
    <name type="scientific">Catonella morbi ATCC 51271</name>
    <dbReference type="NCBI Taxonomy" id="592026"/>
    <lineage>
        <taxon>Bacteria</taxon>
        <taxon>Bacillati</taxon>
        <taxon>Bacillota</taxon>
        <taxon>Clostridia</taxon>
        <taxon>Lachnospirales</taxon>
        <taxon>Lachnospiraceae</taxon>
        <taxon>Catonella</taxon>
    </lineage>
</organism>
<dbReference type="eggNOG" id="COG0619">
    <property type="taxonomic scope" value="Bacteria"/>
</dbReference>
<evidence type="ECO:0000313" key="6">
    <source>
        <dbReference type="EMBL" id="ESL02868.1"/>
    </source>
</evidence>
<protein>
    <submittedName>
        <fullName evidence="6">Cobalt transport protein</fullName>
    </submittedName>
</protein>
<feature type="transmembrane region" description="Helical" evidence="5">
    <location>
        <begin position="50"/>
        <end position="68"/>
    </location>
</feature>
<feature type="transmembrane region" description="Helical" evidence="5">
    <location>
        <begin position="114"/>
        <end position="131"/>
    </location>
</feature>
<accession>V2Y1L5</accession>
<sequence>MRSFSLTVQAKLCSLVCAVAAVSLGKDVIFSYVLTLVCFFTLIIQKKWQITVTYGLFYILLGILLYLIRYQGLHMYVFSEFYVLMFWNLSPIFLSSWDLMTTPPGELSAFMSRIHMPTSVILGILVVFRFFPTVKSELKSVYLSMKNRGLTGIRHIFRHPLITGEYVLIPFLFRVLMIADQLSVSGTARGADTPGIRGSYYEKNMCMADIAIMILWIVVTVAYLRIGGIKI</sequence>
<dbReference type="InterPro" id="IPR003339">
    <property type="entry name" value="ABC/ECF_trnsptr_transmembrane"/>
</dbReference>
<dbReference type="STRING" id="592026.GCWU0000282_001738"/>
<evidence type="ECO:0000256" key="2">
    <source>
        <dbReference type="ARBA" id="ARBA00022692"/>
    </source>
</evidence>
<dbReference type="AlphaFoldDB" id="V2Y1L5"/>
<keyword evidence="3 5" id="KW-1133">Transmembrane helix</keyword>
<name>V2Y1L5_9FIRM</name>
<feature type="transmembrane region" description="Helical" evidence="5">
    <location>
        <begin position="75"/>
        <end position="94"/>
    </location>
</feature>
<dbReference type="RefSeq" id="WP_023354610.1">
    <property type="nucleotide sequence ID" value="NZ_KI535368.1"/>
</dbReference>
<evidence type="ECO:0000256" key="4">
    <source>
        <dbReference type="ARBA" id="ARBA00023136"/>
    </source>
</evidence>
<evidence type="ECO:0000256" key="5">
    <source>
        <dbReference type="SAM" id="Phobius"/>
    </source>
</evidence>
<comment type="caution">
    <text evidence="6">The sequence shown here is derived from an EMBL/GenBank/DDBJ whole genome shotgun (WGS) entry which is preliminary data.</text>
</comment>
<keyword evidence="4 5" id="KW-0472">Membrane</keyword>
<gene>
    <name evidence="6" type="ORF">GCWU0000282_001738</name>
</gene>
<dbReference type="CDD" id="cd16914">
    <property type="entry name" value="EcfT"/>
    <property type="match status" value="1"/>
</dbReference>
<evidence type="ECO:0000313" key="7">
    <source>
        <dbReference type="Proteomes" id="UP000018227"/>
    </source>
</evidence>
<proteinExistence type="predicted"/>
<feature type="transmembrane region" description="Helical" evidence="5">
    <location>
        <begin position="206"/>
        <end position="226"/>
    </location>
</feature>
<keyword evidence="7" id="KW-1185">Reference proteome</keyword>
<reference evidence="6" key="1">
    <citation type="submission" date="2013-06" db="EMBL/GenBank/DDBJ databases">
        <authorList>
            <person name="Weinstock G."/>
            <person name="Sodergren E."/>
            <person name="Clifton S."/>
            <person name="Fulton L."/>
            <person name="Fulton B."/>
            <person name="Courtney L."/>
            <person name="Fronick C."/>
            <person name="Harrison M."/>
            <person name="Strong C."/>
            <person name="Farmer C."/>
            <person name="Delahaunty K."/>
            <person name="Markovic C."/>
            <person name="Hall O."/>
            <person name="Minx P."/>
            <person name="Tomlinson C."/>
            <person name="Mitreva M."/>
            <person name="Nelson J."/>
            <person name="Hou S."/>
            <person name="Wollam A."/>
            <person name="Pepin K.H."/>
            <person name="Johnson M."/>
            <person name="Bhonagiri V."/>
            <person name="Nash W.E."/>
            <person name="Warren W."/>
            <person name="Chinwalla A."/>
            <person name="Mardis E.R."/>
            <person name="Wilson R.K."/>
        </authorList>
    </citation>
    <scope>NUCLEOTIDE SEQUENCE [LARGE SCALE GENOMIC DNA]</scope>
    <source>
        <strain evidence="6">ATCC 51271</strain>
    </source>
</reference>
<dbReference type="GO" id="GO:0005886">
    <property type="term" value="C:plasma membrane"/>
    <property type="evidence" value="ECO:0007669"/>
    <property type="project" value="UniProtKB-ARBA"/>
</dbReference>
<dbReference type="OrthoDB" id="2064409at2"/>